<name>A0A3M2J1C1_9CELL</name>
<dbReference type="EMBL" id="RFFI01000133">
    <property type="protein sequence ID" value="RMI04755.1"/>
    <property type="molecule type" value="Genomic_DNA"/>
</dbReference>
<evidence type="ECO:0000256" key="1">
    <source>
        <dbReference type="SAM" id="MobiDB-lite"/>
    </source>
</evidence>
<evidence type="ECO:0000313" key="3">
    <source>
        <dbReference type="Proteomes" id="UP000269289"/>
    </source>
</evidence>
<protein>
    <submittedName>
        <fullName evidence="2">Uncharacterized protein</fullName>
    </submittedName>
</protein>
<sequence length="184" mass="20238">MWRGARHIRLFRALGQALALTLCALGWLVVAPAEATRTTTQMHTLRDTILGTDYEPTGVPPGIARNPWSLRTKKVMSGRYVVAGTQDEALHRLFTAAELTDIDEPSCLRRIGRSSYLCDLTRNGFIRFGWVTIGSRAPSPGIEGERLVVITYALGPDAGPRVARNDSPDDYEPLAPRPTGLPRD</sequence>
<evidence type="ECO:0000313" key="2">
    <source>
        <dbReference type="EMBL" id="RMI04755.1"/>
    </source>
</evidence>
<dbReference type="AlphaFoldDB" id="A0A3M2J1C1"/>
<keyword evidence="3" id="KW-1185">Reference proteome</keyword>
<organism evidence="2 3">
    <name type="scientific">Cellulomonas triticagri</name>
    <dbReference type="NCBI Taxonomy" id="2483352"/>
    <lineage>
        <taxon>Bacteria</taxon>
        <taxon>Bacillati</taxon>
        <taxon>Actinomycetota</taxon>
        <taxon>Actinomycetes</taxon>
        <taxon>Micrococcales</taxon>
        <taxon>Cellulomonadaceae</taxon>
        <taxon>Cellulomonas</taxon>
    </lineage>
</organism>
<comment type="caution">
    <text evidence="2">The sequence shown here is derived from an EMBL/GenBank/DDBJ whole genome shotgun (WGS) entry which is preliminary data.</text>
</comment>
<reference evidence="2 3" key="1">
    <citation type="submission" date="2018-10" db="EMBL/GenBank/DDBJ databases">
        <title>Isolation, diversity and antifungal activity of actinobacteria from wheat.</title>
        <authorList>
            <person name="Han C."/>
        </authorList>
    </citation>
    <scope>NUCLEOTIDE SEQUENCE [LARGE SCALE GENOMIC DNA]</scope>
    <source>
        <strain evidence="2 3">NEAU-YY56</strain>
    </source>
</reference>
<gene>
    <name evidence="2" type="ORF">EBM89_17780</name>
</gene>
<dbReference type="Proteomes" id="UP000269289">
    <property type="component" value="Unassembled WGS sequence"/>
</dbReference>
<proteinExistence type="predicted"/>
<feature type="region of interest" description="Disordered" evidence="1">
    <location>
        <begin position="159"/>
        <end position="184"/>
    </location>
</feature>
<accession>A0A3M2J1C1</accession>